<evidence type="ECO:0000256" key="2">
    <source>
        <dbReference type="SAM" id="SignalP"/>
    </source>
</evidence>
<organism evidence="3 4">
    <name type="scientific">Umbelopsis ramanniana AG</name>
    <dbReference type="NCBI Taxonomy" id="1314678"/>
    <lineage>
        <taxon>Eukaryota</taxon>
        <taxon>Fungi</taxon>
        <taxon>Fungi incertae sedis</taxon>
        <taxon>Mucoromycota</taxon>
        <taxon>Mucoromycotina</taxon>
        <taxon>Umbelopsidomycetes</taxon>
        <taxon>Umbelopsidales</taxon>
        <taxon>Umbelopsidaceae</taxon>
        <taxon>Umbelopsis</taxon>
    </lineage>
</organism>
<keyword evidence="2" id="KW-0732">Signal</keyword>
<dbReference type="InterPro" id="IPR001087">
    <property type="entry name" value="GDSL"/>
</dbReference>
<dbReference type="Gene3D" id="3.40.50.1110">
    <property type="entry name" value="SGNH hydrolase"/>
    <property type="match status" value="1"/>
</dbReference>
<dbReference type="PANTHER" id="PTHR45648">
    <property type="entry name" value="GDSL LIPASE/ACYLHYDROLASE FAMILY PROTEIN (AFU_ORTHOLOGUE AFUA_4G14700)"/>
    <property type="match status" value="1"/>
</dbReference>
<protein>
    <submittedName>
        <fullName evidence="3">Uncharacterized protein</fullName>
    </submittedName>
</protein>
<dbReference type="CDD" id="cd01846">
    <property type="entry name" value="fatty_acyltransferase_like"/>
    <property type="match status" value="1"/>
</dbReference>
<sequence>MTNELLLISLRLVPFLLLAGHALAKPVGRPEKFDWKKNEVVFAFGDSYTYTQGELGFTNYSWNTFQHLDKHGNVIVGEDPIILNATSAGGPNWIEDVTGCYSGLPSKCKHSLYNIAFAGADIDPTKIALHHNFSIDYVTQIDQWFTYVQPKIHYKSSNTLAASFIGINDVSDTSKWTNVSFPAFFDGLISSVFDGLERLHSAGIKSFLVLNVPPVDHAPGSGGKAALAANVATYNSILANYTSAFAANHTDSNVFYFDTYAYLMTILNDASTYGFKNITSFCPRYDAPDFNTNYAAYGCLAPYEYFWFNSGHITYPVHKLMAGQISEMLEKGATV</sequence>
<dbReference type="AlphaFoldDB" id="A0AAD5E985"/>
<feature type="chain" id="PRO_5042056750" evidence="2">
    <location>
        <begin position="25"/>
        <end position="335"/>
    </location>
</feature>
<dbReference type="InterPro" id="IPR036514">
    <property type="entry name" value="SGNH_hydro_sf"/>
</dbReference>
<dbReference type="InterPro" id="IPR051058">
    <property type="entry name" value="GDSL_Est/Lipase"/>
</dbReference>
<evidence type="ECO:0000256" key="1">
    <source>
        <dbReference type="ARBA" id="ARBA00022801"/>
    </source>
</evidence>
<comment type="caution">
    <text evidence="3">The sequence shown here is derived from an EMBL/GenBank/DDBJ whole genome shotgun (WGS) entry which is preliminary data.</text>
</comment>
<dbReference type="GeneID" id="75918376"/>
<proteinExistence type="predicted"/>
<keyword evidence="1" id="KW-0378">Hydrolase</keyword>
<dbReference type="Proteomes" id="UP001206595">
    <property type="component" value="Unassembled WGS sequence"/>
</dbReference>
<reference evidence="3" key="2">
    <citation type="journal article" date="2022" name="Proc. Natl. Acad. Sci. U.S.A.">
        <title>Diploid-dominant life cycles characterize the early evolution of Fungi.</title>
        <authorList>
            <person name="Amses K.R."/>
            <person name="Simmons D.R."/>
            <person name="Longcore J.E."/>
            <person name="Mondo S.J."/>
            <person name="Seto K."/>
            <person name="Jeronimo G.H."/>
            <person name="Bonds A.E."/>
            <person name="Quandt C.A."/>
            <person name="Davis W.J."/>
            <person name="Chang Y."/>
            <person name="Federici B.A."/>
            <person name="Kuo A."/>
            <person name="LaButti K."/>
            <person name="Pangilinan J."/>
            <person name="Andreopoulos W."/>
            <person name="Tritt A."/>
            <person name="Riley R."/>
            <person name="Hundley H."/>
            <person name="Johnson J."/>
            <person name="Lipzen A."/>
            <person name="Barry K."/>
            <person name="Lang B.F."/>
            <person name="Cuomo C.A."/>
            <person name="Buchler N.E."/>
            <person name="Grigoriev I.V."/>
            <person name="Spatafora J.W."/>
            <person name="Stajich J.E."/>
            <person name="James T.Y."/>
        </authorList>
    </citation>
    <scope>NUCLEOTIDE SEQUENCE</scope>
    <source>
        <strain evidence="3">AG</strain>
    </source>
</reference>
<dbReference type="Pfam" id="PF00657">
    <property type="entry name" value="Lipase_GDSL"/>
    <property type="match status" value="1"/>
</dbReference>
<accession>A0AAD5E985</accession>
<dbReference type="GO" id="GO:0016788">
    <property type="term" value="F:hydrolase activity, acting on ester bonds"/>
    <property type="evidence" value="ECO:0007669"/>
    <property type="project" value="InterPro"/>
</dbReference>
<feature type="signal peptide" evidence="2">
    <location>
        <begin position="1"/>
        <end position="24"/>
    </location>
</feature>
<dbReference type="RefSeq" id="XP_051444477.1">
    <property type="nucleotide sequence ID" value="XM_051593034.1"/>
</dbReference>
<reference evidence="3" key="1">
    <citation type="submission" date="2021-06" db="EMBL/GenBank/DDBJ databases">
        <authorList>
            <consortium name="DOE Joint Genome Institute"/>
            <person name="Mondo S.J."/>
            <person name="Amses K.R."/>
            <person name="Simmons D.R."/>
            <person name="Longcore J.E."/>
            <person name="Seto K."/>
            <person name="Alves G.H."/>
            <person name="Bonds A.E."/>
            <person name="Quandt C.A."/>
            <person name="Davis W.J."/>
            <person name="Chang Y."/>
            <person name="Letcher P.M."/>
            <person name="Powell M.J."/>
            <person name="Kuo A."/>
            <person name="Labutti K."/>
            <person name="Pangilinan J."/>
            <person name="Andreopoulos W."/>
            <person name="Tritt A."/>
            <person name="Riley R."/>
            <person name="Hundley H."/>
            <person name="Johnson J."/>
            <person name="Lipzen A."/>
            <person name="Barry K."/>
            <person name="Berbee M.L."/>
            <person name="Buchler N.E."/>
            <person name="Grigoriev I.V."/>
            <person name="Spatafora J.W."/>
            <person name="Stajich J.E."/>
            <person name="James T.Y."/>
        </authorList>
    </citation>
    <scope>NUCLEOTIDE SEQUENCE</scope>
    <source>
        <strain evidence="3">AG</strain>
    </source>
</reference>
<name>A0AAD5E985_UMBRA</name>
<evidence type="ECO:0000313" key="4">
    <source>
        <dbReference type="Proteomes" id="UP001206595"/>
    </source>
</evidence>
<dbReference type="SUPFAM" id="SSF52266">
    <property type="entry name" value="SGNH hydrolase"/>
    <property type="match status" value="1"/>
</dbReference>
<dbReference type="PANTHER" id="PTHR45648:SF85">
    <property type="entry name" value="A, PUTATIVE (AFU_ORTHOLOGUE AFUA_2G10760)-RELATED"/>
    <property type="match status" value="1"/>
</dbReference>
<dbReference type="EMBL" id="MU620920">
    <property type="protein sequence ID" value="KAI8579473.1"/>
    <property type="molecule type" value="Genomic_DNA"/>
</dbReference>
<evidence type="ECO:0000313" key="3">
    <source>
        <dbReference type="EMBL" id="KAI8579473.1"/>
    </source>
</evidence>
<gene>
    <name evidence="3" type="ORF">K450DRAFT_272012</name>
</gene>
<keyword evidence="4" id="KW-1185">Reference proteome</keyword>